<evidence type="ECO:0000256" key="1">
    <source>
        <dbReference type="SAM" id="Phobius"/>
    </source>
</evidence>
<keyword evidence="1" id="KW-0812">Transmembrane</keyword>
<dbReference type="Proteomes" id="UP000593890">
    <property type="component" value="Chromosome"/>
</dbReference>
<feature type="transmembrane region" description="Helical" evidence="1">
    <location>
        <begin position="179"/>
        <end position="200"/>
    </location>
</feature>
<accession>A0A7I8D1K3</accession>
<evidence type="ECO:0000313" key="2">
    <source>
        <dbReference type="EMBL" id="BCI60690.1"/>
    </source>
</evidence>
<dbReference type="AlphaFoldDB" id="A0A7I8D1K3"/>
<protein>
    <submittedName>
        <fullName evidence="2">Membrane protein</fullName>
    </submittedName>
</protein>
<dbReference type="EMBL" id="AP023321">
    <property type="protein sequence ID" value="BCI60690.1"/>
    <property type="molecule type" value="Genomic_DNA"/>
</dbReference>
<dbReference type="Pfam" id="PF06912">
    <property type="entry name" value="DUF1275"/>
    <property type="match status" value="1"/>
</dbReference>
<keyword evidence="3" id="KW-1185">Reference proteome</keyword>
<sequence>MKSSIERQKKRWMTQSYFLGSMLAAVGGFLDAYTYILRGGVFANAQTGNIVLLGFNLAQWNLGQVLYDLVPIGAFAVGIIASEFIRRRFQRYRILHWRQLIVAAECLVLVGVAFIPLGDGDVLANIVISFLCAMQVEAFQTVDGQVVSTIMCTGNLRSATESIYRYRVRGNKEDRTKGLKYYGIVLFFAAGALVGTLLSNALGEKAVLFCCILLGAGFVSFYFRDKPLREKVEQVEK</sequence>
<dbReference type="PANTHER" id="PTHR37314">
    <property type="entry name" value="SLR0142 PROTEIN"/>
    <property type="match status" value="1"/>
</dbReference>
<evidence type="ECO:0000313" key="3">
    <source>
        <dbReference type="Proteomes" id="UP000593890"/>
    </source>
</evidence>
<organism evidence="2 3">
    <name type="scientific">Solibaculum mannosilyticum</name>
    <dbReference type="NCBI Taxonomy" id="2780922"/>
    <lineage>
        <taxon>Bacteria</taxon>
        <taxon>Bacillati</taxon>
        <taxon>Bacillota</taxon>
        <taxon>Clostridia</taxon>
        <taxon>Eubacteriales</taxon>
        <taxon>Oscillospiraceae</taxon>
        <taxon>Solibaculum</taxon>
    </lineage>
</organism>
<dbReference type="KEGG" id="sman:C12CBH8_13290"/>
<dbReference type="InterPro" id="IPR010699">
    <property type="entry name" value="DUF1275"/>
</dbReference>
<feature type="transmembrane region" description="Helical" evidence="1">
    <location>
        <begin position="206"/>
        <end position="223"/>
    </location>
</feature>
<gene>
    <name evidence="2" type="ORF">C12CBH8_13290</name>
</gene>
<name>A0A7I8D1K3_9FIRM</name>
<feature type="transmembrane region" description="Helical" evidence="1">
    <location>
        <begin position="65"/>
        <end position="85"/>
    </location>
</feature>
<proteinExistence type="predicted"/>
<keyword evidence="1" id="KW-1133">Transmembrane helix</keyword>
<dbReference type="RefSeq" id="WP_246441330.1">
    <property type="nucleotide sequence ID" value="NZ_AP023321.1"/>
</dbReference>
<dbReference type="PANTHER" id="PTHR37314:SF4">
    <property type="entry name" value="UPF0700 TRANSMEMBRANE PROTEIN YOAK"/>
    <property type="match status" value="1"/>
</dbReference>
<feature type="transmembrane region" description="Helical" evidence="1">
    <location>
        <begin position="12"/>
        <end position="36"/>
    </location>
</feature>
<reference evidence="3" key="1">
    <citation type="submission" date="2020-07" db="EMBL/GenBank/DDBJ databases">
        <title>Complete genome sequencing of Clostridia bacterium strain 12CBH8.</title>
        <authorList>
            <person name="Sakamoto M."/>
            <person name="Murakami T."/>
            <person name="Mori H."/>
        </authorList>
    </citation>
    <scope>NUCLEOTIDE SEQUENCE [LARGE SCALE GENOMIC DNA]</scope>
    <source>
        <strain evidence="3">12CBH8</strain>
    </source>
</reference>
<keyword evidence="1" id="KW-0472">Membrane</keyword>